<keyword evidence="2" id="KW-1185">Reference proteome</keyword>
<dbReference type="AlphaFoldDB" id="A0A2T3Z2R2"/>
<dbReference type="EMBL" id="KZ679264">
    <property type="protein sequence ID" value="PTB39108.1"/>
    <property type="molecule type" value="Genomic_DNA"/>
</dbReference>
<reference evidence="1 2" key="1">
    <citation type="submission" date="2016-07" db="EMBL/GenBank/DDBJ databases">
        <title>Multiple horizontal gene transfer events from other fungi enriched the ability of initially mycotrophic Trichoderma (Ascomycota) to feed on dead plant biomass.</title>
        <authorList>
            <consortium name="DOE Joint Genome Institute"/>
            <person name="Aerts A."/>
            <person name="Atanasova L."/>
            <person name="Chenthamara K."/>
            <person name="Zhang J."/>
            <person name="Grujic M."/>
            <person name="Henrissat B."/>
            <person name="Kuo A."/>
            <person name="Salamov A."/>
            <person name="Lipzen A."/>
            <person name="Labutti K."/>
            <person name="Barry K."/>
            <person name="Miao Y."/>
            <person name="Rahimi M.J."/>
            <person name="Shen Q."/>
            <person name="Grigoriev I.V."/>
            <person name="Kubicek C.P."/>
            <person name="Druzhinina I.S."/>
        </authorList>
    </citation>
    <scope>NUCLEOTIDE SEQUENCE [LARGE SCALE GENOMIC DNA]</scope>
    <source>
        <strain evidence="1 2">CBS 433.97</strain>
    </source>
</reference>
<accession>A0A2T3Z2R2</accession>
<proteinExistence type="predicted"/>
<protein>
    <submittedName>
        <fullName evidence="1">Uncharacterized protein</fullName>
    </submittedName>
</protein>
<evidence type="ECO:0000313" key="1">
    <source>
        <dbReference type="EMBL" id="PTB39108.1"/>
    </source>
</evidence>
<sequence>MMAKKRSERNQASLRIFWPRSFRAPPAGLPPGFCTYKTRQARLLWAVFFYPASSPWSERLGAANQRRAFRLARLCFRAVRPDDSAAAAARCRIIALLCFLLQMPGSSGGRL</sequence>
<dbReference type="Proteomes" id="UP000240493">
    <property type="component" value="Unassembled WGS sequence"/>
</dbReference>
<name>A0A2T3Z2R2_TRIA4</name>
<gene>
    <name evidence="1" type="ORF">M441DRAFT_432772</name>
</gene>
<evidence type="ECO:0000313" key="2">
    <source>
        <dbReference type="Proteomes" id="UP000240493"/>
    </source>
</evidence>
<organism evidence="1 2">
    <name type="scientific">Trichoderma asperellum (strain ATCC 204424 / CBS 433.97 / NBRC 101777)</name>
    <dbReference type="NCBI Taxonomy" id="1042311"/>
    <lineage>
        <taxon>Eukaryota</taxon>
        <taxon>Fungi</taxon>
        <taxon>Dikarya</taxon>
        <taxon>Ascomycota</taxon>
        <taxon>Pezizomycotina</taxon>
        <taxon>Sordariomycetes</taxon>
        <taxon>Hypocreomycetidae</taxon>
        <taxon>Hypocreales</taxon>
        <taxon>Hypocreaceae</taxon>
        <taxon>Trichoderma</taxon>
    </lineage>
</organism>